<dbReference type="Proteomes" id="UP000595823">
    <property type="component" value="Chromosome"/>
</dbReference>
<dbReference type="InterPro" id="IPR001647">
    <property type="entry name" value="HTH_TetR"/>
</dbReference>
<gene>
    <name evidence="6" type="ORF">HUG15_16190</name>
</gene>
<dbReference type="GO" id="GO:0003677">
    <property type="term" value="F:DNA binding"/>
    <property type="evidence" value="ECO:0007669"/>
    <property type="project" value="UniProtKB-UniRule"/>
</dbReference>
<evidence type="ECO:0000256" key="4">
    <source>
        <dbReference type="PROSITE-ProRule" id="PRU00335"/>
    </source>
</evidence>
<keyword evidence="7" id="KW-1185">Reference proteome</keyword>
<dbReference type="RefSeq" id="WP_200124084.1">
    <property type="nucleotide sequence ID" value="NZ_CP054705.1"/>
</dbReference>
<evidence type="ECO:0000259" key="5">
    <source>
        <dbReference type="PROSITE" id="PS50977"/>
    </source>
</evidence>
<keyword evidence="1" id="KW-0805">Transcription regulation</keyword>
<evidence type="ECO:0000313" key="6">
    <source>
        <dbReference type="EMBL" id="QQK76959.1"/>
    </source>
</evidence>
<evidence type="ECO:0000256" key="2">
    <source>
        <dbReference type="ARBA" id="ARBA00023125"/>
    </source>
</evidence>
<feature type="DNA-binding region" description="H-T-H motif" evidence="4">
    <location>
        <begin position="24"/>
        <end position="43"/>
    </location>
</feature>
<dbReference type="Gene3D" id="1.10.10.60">
    <property type="entry name" value="Homeodomain-like"/>
    <property type="match status" value="1"/>
</dbReference>
<sequence>MDTKEKILAESMELFAINGYDGTSMTKIADKVGIKKPSLYAHYKSKETLFIDVTSAMADNNVEFVRRSLDVQAPDVKTVLYHSFKTHIQDLISDDASNQFYNRFMHYPPEGLENELTACVEQSEKQANRLLENVIAKGQVSQEITKELDAKSMAHTYFCLIEGLADETTVYTSNEIERHAESVWMVFWRGIRA</sequence>
<dbReference type="InterPro" id="IPR036271">
    <property type="entry name" value="Tet_transcr_reg_TetR-rel_C_sf"/>
</dbReference>
<keyword evidence="3" id="KW-0804">Transcription</keyword>
<organism evidence="6 7">
    <name type="scientific">Salicibibacter cibarius</name>
    <dbReference type="NCBI Taxonomy" id="2743000"/>
    <lineage>
        <taxon>Bacteria</taxon>
        <taxon>Bacillati</taxon>
        <taxon>Bacillota</taxon>
        <taxon>Bacilli</taxon>
        <taxon>Bacillales</taxon>
        <taxon>Bacillaceae</taxon>
        <taxon>Salicibibacter</taxon>
    </lineage>
</organism>
<protein>
    <submittedName>
        <fullName evidence="6">TetR/AcrR family transcriptional regulator</fullName>
    </submittedName>
</protein>
<dbReference type="SUPFAM" id="SSF48498">
    <property type="entry name" value="Tetracyclin repressor-like, C-terminal domain"/>
    <property type="match status" value="1"/>
</dbReference>
<dbReference type="PANTHER" id="PTHR47506:SF6">
    <property type="entry name" value="HTH-TYPE TRANSCRIPTIONAL REPRESSOR NEMR"/>
    <property type="match status" value="1"/>
</dbReference>
<dbReference type="PRINTS" id="PR00455">
    <property type="entry name" value="HTHTETR"/>
</dbReference>
<evidence type="ECO:0000256" key="1">
    <source>
        <dbReference type="ARBA" id="ARBA00023015"/>
    </source>
</evidence>
<dbReference type="PANTHER" id="PTHR47506">
    <property type="entry name" value="TRANSCRIPTIONAL REGULATORY PROTEIN"/>
    <property type="match status" value="1"/>
</dbReference>
<name>A0A7T6Z4W2_9BACI</name>
<accession>A0A7T6Z4W2</accession>
<dbReference type="EMBL" id="CP054705">
    <property type="protein sequence ID" value="QQK76959.1"/>
    <property type="molecule type" value="Genomic_DNA"/>
</dbReference>
<dbReference type="InterPro" id="IPR049488">
    <property type="entry name" value="TM_1030-like_C"/>
</dbReference>
<evidence type="ECO:0000313" key="7">
    <source>
        <dbReference type="Proteomes" id="UP000595823"/>
    </source>
</evidence>
<dbReference type="Gene3D" id="1.10.357.10">
    <property type="entry name" value="Tetracycline Repressor, domain 2"/>
    <property type="match status" value="1"/>
</dbReference>
<dbReference type="Pfam" id="PF21256">
    <property type="entry name" value="TetR_C_5-like"/>
    <property type="match status" value="1"/>
</dbReference>
<dbReference type="Pfam" id="PF00440">
    <property type="entry name" value="TetR_N"/>
    <property type="match status" value="1"/>
</dbReference>
<dbReference type="AlphaFoldDB" id="A0A7T6Z4W2"/>
<evidence type="ECO:0000256" key="3">
    <source>
        <dbReference type="ARBA" id="ARBA00023163"/>
    </source>
</evidence>
<proteinExistence type="predicted"/>
<dbReference type="SUPFAM" id="SSF46689">
    <property type="entry name" value="Homeodomain-like"/>
    <property type="match status" value="1"/>
</dbReference>
<dbReference type="InterPro" id="IPR009057">
    <property type="entry name" value="Homeodomain-like_sf"/>
</dbReference>
<dbReference type="PROSITE" id="PS50977">
    <property type="entry name" value="HTH_TETR_2"/>
    <property type="match status" value="1"/>
</dbReference>
<reference evidence="6 7" key="1">
    <citation type="submission" date="2020-06" db="EMBL/GenBank/DDBJ databases">
        <title>Genomic analysis of Salicibibacter sp. NKC5-3.</title>
        <authorList>
            <person name="Oh Y.J."/>
        </authorList>
    </citation>
    <scope>NUCLEOTIDE SEQUENCE [LARGE SCALE GENOMIC DNA]</scope>
    <source>
        <strain evidence="6 7">NKC5-3</strain>
    </source>
</reference>
<feature type="domain" description="HTH tetR-type" evidence="5">
    <location>
        <begin position="1"/>
        <end position="61"/>
    </location>
</feature>
<keyword evidence="2 4" id="KW-0238">DNA-binding</keyword>
<dbReference type="KEGG" id="scia:HUG15_16190"/>